<evidence type="ECO:0000313" key="9">
    <source>
        <dbReference type="EMBL" id="KAJ1930101.1"/>
    </source>
</evidence>
<dbReference type="InterPro" id="IPR015422">
    <property type="entry name" value="PyrdxlP-dep_Trfase_small"/>
</dbReference>
<comment type="cofactor">
    <cofactor evidence="1 6 7">
        <name>pyridoxal 5'-phosphate</name>
        <dbReference type="ChEBI" id="CHEBI:597326"/>
    </cofactor>
</comment>
<evidence type="ECO:0000256" key="7">
    <source>
        <dbReference type="PIRSR" id="PIRSR000517-1"/>
    </source>
</evidence>
<dbReference type="Pfam" id="PF00155">
    <property type="entry name" value="Aminotran_1_2"/>
    <property type="match status" value="1"/>
</dbReference>
<dbReference type="Gene3D" id="3.40.640.10">
    <property type="entry name" value="Type I PLP-dependent aspartate aminotransferase-like (Major domain)"/>
    <property type="match status" value="1"/>
</dbReference>
<dbReference type="GO" id="GO:0006559">
    <property type="term" value="P:L-phenylalanine catabolic process"/>
    <property type="evidence" value="ECO:0007669"/>
    <property type="project" value="TreeGrafter"/>
</dbReference>
<evidence type="ECO:0000256" key="4">
    <source>
        <dbReference type="ARBA" id="ARBA00022679"/>
    </source>
</evidence>
<dbReference type="GO" id="GO:0006572">
    <property type="term" value="P:L-tyrosine catabolic process"/>
    <property type="evidence" value="ECO:0007669"/>
    <property type="project" value="TreeGrafter"/>
</dbReference>
<evidence type="ECO:0000256" key="3">
    <source>
        <dbReference type="ARBA" id="ARBA00022576"/>
    </source>
</evidence>
<dbReference type="Proteomes" id="UP001150569">
    <property type="component" value="Unassembled WGS sequence"/>
</dbReference>
<evidence type="ECO:0000259" key="8">
    <source>
        <dbReference type="Pfam" id="PF00155"/>
    </source>
</evidence>
<evidence type="ECO:0000256" key="1">
    <source>
        <dbReference type="ARBA" id="ARBA00001933"/>
    </source>
</evidence>
<gene>
    <name evidence="9" type="ORF">IWQ60_000575</name>
</gene>
<dbReference type="InterPro" id="IPR004839">
    <property type="entry name" value="Aminotransferase_I/II_large"/>
</dbReference>
<evidence type="ECO:0000256" key="5">
    <source>
        <dbReference type="ARBA" id="ARBA00022898"/>
    </source>
</evidence>
<protein>
    <recommendedName>
        <fullName evidence="8">Aminotransferase class I/classII large domain-containing protein</fullName>
    </recommendedName>
</protein>
<evidence type="ECO:0000256" key="6">
    <source>
        <dbReference type="PIRNR" id="PIRNR000517"/>
    </source>
</evidence>
<dbReference type="SUPFAM" id="SSF53383">
    <property type="entry name" value="PLP-dependent transferases"/>
    <property type="match status" value="1"/>
</dbReference>
<feature type="modified residue" description="N6-(pyridoxal phosphate)lysine" evidence="7">
    <location>
        <position position="319"/>
    </location>
</feature>
<dbReference type="OrthoDB" id="7042322at2759"/>
<dbReference type="InterPro" id="IPR015421">
    <property type="entry name" value="PyrdxlP-dep_Trfase_major"/>
</dbReference>
<dbReference type="InterPro" id="IPR015424">
    <property type="entry name" value="PyrdxlP-dep_Trfase"/>
</dbReference>
<dbReference type="NCBIfam" id="TIGR01265">
    <property type="entry name" value="tyr_nico_aTase"/>
    <property type="match status" value="1"/>
</dbReference>
<name>A0A9W8AEI1_9FUNG</name>
<dbReference type="GO" id="GO:0004838">
    <property type="term" value="F:L-tyrosine-2-oxoglutarate transaminase activity"/>
    <property type="evidence" value="ECO:0007669"/>
    <property type="project" value="TreeGrafter"/>
</dbReference>
<comment type="caution">
    <text evidence="9">The sequence shown here is derived from an EMBL/GenBank/DDBJ whole genome shotgun (WGS) entry which is preliminary data.</text>
</comment>
<keyword evidence="10" id="KW-1185">Reference proteome</keyword>
<dbReference type="PANTHER" id="PTHR45744:SF2">
    <property type="entry name" value="TYROSINE AMINOTRANSFERASE"/>
    <property type="match status" value="1"/>
</dbReference>
<feature type="domain" description="Aminotransferase class I/classII large" evidence="8">
    <location>
        <begin position="92"/>
        <end position="472"/>
    </location>
</feature>
<keyword evidence="5 6" id="KW-0663">Pyridoxal phosphate</keyword>
<keyword evidence="3" id="KW-0032">Aminotransferase</keyword>
<proteinExistence type="inferred from homology"/>
<dbReference type="EMBL" id="JANBPT010000015">
    <property type="protein sequence ID" value="KAJ1930101.1"/>
    <property type="molecule type" value="Genomic_DNA"/>
</dbReference>
<dbReference type="InterPro" id="IPR005958">
    <property type="entry name" value="TyrNic_aminoTrfase"/>
</dbReference>
<dbReference type="PIRSF" id="PIRSF000517">
    <property type="entry name" value="Tyr_transaminase"/>
    <property type="match status" value="1"/>
</dbReference>
<sequence>MLTDTCPEPLPASQPTPAETLNSVTDITMADINNSPSEPADTWGQVPVASVARNTYSSIVMVMERQTKLFSAQKTVAGQATAGPVLANLEPISLSIGDPTVFGNFKTHPEVTQAVARQLEGGRANGYILTVGSETARAAVARQFTHPAAPLTPADVVMTNNGCLGAIEMAISCLVDAGQNILLPRPSFTLYETIALARRIEVREYPLLPERQWEVDLEAFEALMDDQTGAVLINNPSNPCGSVFSRAHLRAILDVCARKRVPVISDEIYGTMVFGSTDPPGAAVYDANDGHDDAVQPRFYPMATLTDTVPILTVSGLAKQWLVPGWRCGWILIHDKGGRFANVRKGLFSLSSSLLGPSSLIQAAIPDIFNHVPASFFAETTAQIAQHAKVVHGLLKDIPGLQVGEAQGAMYVMVGIQQEHFPQFQDDIDFALRLGMEQRVEVLPGSCFKIPNFVRLVLTPPQDKLEEACHRIAQFCAKHYQ</sequence>
<dbReference type="Gene3D" id="3.90.1150.10">
    <property type="entry name" value="Aspartate Aminotransferase, domain 1"/>
    <property type="match status" value="1"/>
</dbReference>
<comment type="similarity">
    <text evidence="2 6">Belongs to the class-I pyridoxal-phosphate-dependent aminotransferase family.</text>
</comment>
<evidence type="ECO:0000313" key="10">
    <source>
        <dbReference type="Proteomes" id="UP001150569"/>
    </source>
</evidence>
<dbReference type="AlphaFoldDB" id="A0A9W8AEI1"/>
<dbReference type="GO" id="GO:0030170">
    <property type="term" value="F:pyridoxal phosphate binding"/>
    <property type="evidence" value="ECO:0007669"/>
    <property type="project" value="InterPro"/>
</dbReference>
<accession>A0A9W8AEI1</accession>
<reference evidence="9" key="1">
    <citation type="submission" date="2022-07" db="EMBL/GenBank/DDBJ databases">
        <title>Phylogenomic reconstructions and comparative analyses of Kickxellomycotina fungi.</title>
        <authorList>
            <person name="Reynolds N.K."/>
            <person name="Stajich J.E."/>
            <person name="Barry K."/>
            <person name="Grigoriev I.V."/>
            <person name="Crous P."/>
            <person name="Smith M.E."/>
        </authorList>
    </citation>
    <scope>NUCLEOTIDE SEQUENCE</scope>
    <source>
        <strain evidence="9">RSA 861</strain>
    </source>
</reference>
<organism evidence="9 10">
    <name type="scientific">Tieghemiomyces parasiticus</name>
    <dbReference type="NCBI Taxonomy" id="78921"/>
    <lineage>
        <taxon>Eukaryota</taxon>
        <taxon>Fungi</taxon>
        <taxon>Fungi incertae sedis</taxon>
        <taxon>Zoopagomycota</taxon>
        <taxon>Kickxellomycotina</taxon>
        <taxon>Dimargaritomycetes</taxon>
        <taxon>Dimargaritales</taxon>
        <taxon>Dimargaritaceae</taxon>
        <taxon>Tieghemiomyces</taxon>
    </lineage>
</organism>
<dbReference type="PANTHER" id="PTHR45744">
    <property type="entry name" value="TYROSINE AMINOTRANSFERASE"/>
    <property type="match status" value="1"/>
</dbReference>
<evidence type="ECO:0000256" key="2">
    <source>
        <dbReference type="ARBA" id="ARBA00007441"/>
    </source>
</evidence>
<dbReference type="CDD" id="cd00609">
    <property type="entry name" value="AAT_like"/>
    <property type="match status" value="1"/>
</dbReference>
<keyword evidence="4" id="KW-0808">Transferase</keyword>